<comment type="caution">
    <text evidence="2">The sequence shown here is derived from an EMBL/GenBank/DDBJ whole genome shotgun (WGS) entry which is preliminary data.</text>
</comment>
<dbReference type="SMART" id="SM00418">
    <property type="entry name" value="HTH_ARSR"/>
    <property type="match status" value="1"/>
</dbReference>
<dbReference type="InterPro" id="IPR036388">
    <property type="entry name" value="WH-like_DNA-bd_sf"/>
</dbReference>
<dbReference type="GO" id="GO:0097063">
    <property type="term" value="F:cadmium ion sensor activity"/>
    <property type="evidence" value="ECO:0007669"/>
    <property type="project" value="TreeGrafter"/>
</dbReference>
<dbReference type="InterPro" id="IPR001845">
    <property type="entry name" value="HTH_ArsR_DNA-bd_dom"/>
</dbReference>
<dbReference type="RefSeq" id="WP_051870754.1">
    <property type="nucleotide sequence ID" value="NZ_CAWLWN010000253.1"/>
</dbReference>
<dbReference type="Gene3D" id="1.10.10.10">
    <property type="entry name" value="Winged helix-like DNA-binding domain superfamily/Winged helix DNA-binding domain"/>
    <property type="match status" value="1"/>
</dbReference>
<dbReference type="GO" id="GO:0032791">
    <property type="term" value="F:lead ion binding"/>
    <property type="evidence" value="ECO:0007669"/>
    <property type="project" value="TreeGrafter"/>
</dbReference>
<dbReference type="InterPro" id="IPR052543">
    <property type="entry name" value="HTH_Metal-responsive_Reg"/>
</dbReference>
<evidence type="ECO:0000313" key="2">
    <source>
        <dbReference type="EMBL" id="CDG98241.1"/>
    </source>
</evidence>
<dbReference type="InterPro" id="IPR011991">
    <property type="entry name" value="ArsR-like_HTH"/>
</dbReference>
<feature type="domain" description="HTH arsR-type" evidence="1">
    <location>
        <begin position="1"/>
        <end position="94"/>
    </location>
</feature>
<dbReference type="PANTHER" id="PTHR39168:SF1">
    <property type="entry name" value="TRANSCRIPTIONAL REGULATORY PROTEIN"/>
    <property type="match status" value="1"/>
</dbReference>
<dbReference type="HOGENOM" id="CLU_077964_0_1_6"/>
<name>A0A077N7R9_XENBV</name>
<organism evidence="2">
    <name type="scientific">Xenorhabdus bovienii str. puntauvense</name>
    <dbReference type="NCBI Taxonomy" id="1398201"/>
    <lineage>
        <taxon>Bacteria</taxon>
        <taxon>Pseudomonadati</taxon>
        <taxon>Pseudomonadota</taxon>
        <taxon>Gammaproteobacteria</taxon>
        <taxon>Enterobacterales</taxon>
        <taxon>Morganellaceae</taxon>
        <taxon>Xenorhabdus</taxon>
    </lineage>
</organism>
<reference evidence="2" key="1">
    <citation type="submission" date="2013-07" db="EMBL/GenBank/DDBJ databases">
        <title>Sub-species coevolution in mutualistic symbiosis.</title>
        <authorList>
            <person name="Murfin K."/>
            <person name="Klassen J."/>
            <person name="Lee M."/>
            <person name="Forst S."/>
            <person name="Stock P."/>
            <person name="Goodrich-Blair H."/>
        </authorList>
    </citation>
    <scope>NUCLEOTIDE SEQUENCE [LARGE SCALE GENOMIC DNA]</scope>
    <source>
        <strain evidence="2">Puntauvense</strain>
    </source>
</reference>
<evidence type="ECO:0000259" key="1">
    <source>
        <dbReference type="PROSITE" id="PS50987"/>
    </source>
</evidence>
<dbReference type="EMBL" id="CBSW010000222">
    <property type="protein sequence ID" value="CDG98241.1"/>
    <property type="molecule type" value="Genomic_DNA"/>
</dbReference>
<dbReference type="Pfam" id="PF12840">
    <property type="entry name" value="HTH_20"/>
    <property type="match status" value="1"/>
</dbReference>
<accession>A0A077N7R9</accession>
<dbReference type="GO" id="GO:0003677">
    <property type="term" value="F:DNA binding"/>
    <property type="evidence" value="ECO:0007669"/>
    <property type="project" value="TreeGrafter"/>
</dbReference>
<dbReference type="GO" id="GO:0010288">
    <property type="term" value="P:response to lead ion"/>
    <property type="evidence" value="ECO:0007669"/>
    <property type="project" value="TreeGrafter"/>
</dbReference>
<dbReference type="GO" id="GO:0046686">
    <property type="term" value="P:response to cadmium ion"/>
    <property type="evidence" value="ECO:0007669"/>
    <property type="project" value="TreeGrafter"/>
</dbReference>
<dbReference type="AlphaFoldDB" id="A0A077N7R9"/>
<gene>
    <name evidence="2" type="primary">ydfF</name>
    <name evidence="2" type="ORF">XBP1_2990025</name>
</gene>
<dbReference type="CDD" id="cd00090">
    <property type="entry name" value="HTH_ARSR"/>
    <property type="match status" value="1"/>
</dbReference>
<protein>
    <submittedName>
        <fullName evidence="2">Transcriptional regulator, ArsR family</fullName>
    </submittedName>
</protein>
<dbReference type="InterPro" id="IPR036390">
    <property type="entry name" value="WH_DNA-bd_sf"/>
</dbReference>
<dbReference type="Proteomes" id="UP000028511">
    <property type="component" value="Unassembled WGS sequence"/>
</dbReference>
<dbReference type="PANTHER" id="PTHR39168">
    <property type="entry name" value="TRANSCRIPTIONAL REGULATOR-RELATED"/>
    <property type="match status" value="1"/>
</dbReference>
<dbReference type="GO" id="GO:0003700">
    <property type="term" value="F:DNA-binding transcription factor activity"/>
    <property type="evidence" value="ECO:0007669"/>
    <property type="project" value="InterPro"/>
</dbReference>
<dbReference type="PROSITE" id="PS50987">
    <property type="entry name" value="HTH_ARSR_2"/>
    <property type="match status" value="1"/>
</dbReference>
<proteinExistence type="predicted"/>
<dbReference type="SUPFAM" id="SSF46785">
    <property type="entry name" value="Winged helix' DNA-binding domain"/>
    <property type="match status" value="1"/>
</dbReference>
<sequence length="228" mass="25829">MDKKNNLNQIATSIGHPSRIAILSLLMAGQALTAKELAYSVGIEPSTTTNHLNILIKSNLITFIRRGRYKYFQLANNEVAHLLESMMVLGPPIKVQRKLPNPDLCTARFCYDHIAGFLGTSIYKFLISQNFILQDNNHLVLNKNIDNLLNLLRVDNFEDLCRGRKIAYACIDWSERTPHIAGALGTALAYAFIDNKWIKRRENSRVIEITTLGKISLSENFNINIDEK</sequence>